<dbReference type="Gene3D" id="3.50.50.60">
    <property type="entry name" value="FAD/NAD(P)-binding domain"/>
    <property type="match status" value="1"/>
</dbReference>
<dbReference type="InterPro" id="IPR036188">
    <property type="entry name" value="FAD/NAD-bd_sf"/>
</dbReference>
<evidence type="ECO:0000259" key="2">
    <source>
        <dbReference type="Pfam" id="PF01494"/>
    </source>
</evidence>
<dbReference type="Pfam" id="PF01494">
    <property type="entry name" value="FAD_binding_3"/>
    <property type="match status" value="1"/>
</dbReference>
<evidence type="ECO:0000256" key="1">
    <source>
        <dbReference type="ARBA" id="ARBA00023002"/>
    </source>
</evidence>
<protein>
    <submittedName>
        <fullName evidence="3">3-(3-hydroxyphenyl)propionate hydroxylase</fullName>
    </submittedName>
</protein>
<proteinExistence type="predicted"/>
<dbReference type="PANTHER" id="PTHR43476">
    <property type="entry name" value="3-(3-HYDROXY-PHENYL)PROPIONATE/3-HYDROXYCINNAMIC ACID HYDROXYLASE"/>
    <property type="match status" value="1"/>
</dbReference>
<dbReference type="SUPFAM" id="SSF51905">
    <property type="entry name" value="FAD/NAD(P)-binding domain"/>
    <property type="match status" value="1"/>
</dbReference>
<dbReference type="InterPro" id="IPR002938">
    <property type="entry name" value="FAD-bd"/>
</dbReference>
<comment type="caution">
    <text evidence="3">The sequence shown here is derived from an EMBL/GenBank/DDBJ whole genome shotgun (WGS) entry which is preliminary data.</text>
</comment>
<keyword evidence="4" id="KW-1185">Reference proteome</keyword>
<evidence type="ECO:0000313" key="4">
    <source>
        <dbReference type="Proteomes" id="UP000744555"/>
    </source>
</evidence>
<name>A0ABR7RYI5_AQUAC</name>
<accession>A0ABR7RYI5</accession>
<dbReference type="InterPro" id="IPR050631">
    <property type="entry name" value="PheA/TfdB_FAD_monoxygenase"/>
</dbReference>
<gene>
    <name evidence="3" type="ORF">A9179_03765</name>
</gene>
<dbReference type="EMBL" id="LZEU01000001">
    <property type="protein sequence ID" value="MBC9249391.1"/>
    <property type="molecule type" value="Genomic_DNA"/>
</dbReference>
<keyword evidence="1" id="KW-0560">Oxidoreductase</keyword>
<reference evidence="3 4" key="1">
    <citation type="submission" date="2016-06" db="EMBL/GenBank/DDBJ databases">
        <authorList>
            <person name="Ramos C."/>
            <person name="Pintado A."/>
            <person name="Crespo-Gomez J.I."/>
        </authorList>
    </citation>
    <scope>NUCLEOTIDE SEQUENCE [LARGE SCALE GENOMIC DNA]</scope>
    <source>
        <strain evidence="3 4">AVO110</strain>
    </source>
</reference>
<feature type="domain" description="FAD-binding" evidence="2">
    <location>
        <begin position="9"/>
        <end position="365"/>
    </location>
</feature>
<dbReference type="Proteomes" id="UP000744555">
    <property type="component" value="Unassembled WGS sequence"/>
</dbReference>
<dbReference type="Gene3D" id="3.30.70.2450">
    <property type="match status" value="1"/>
</dbReference>
<organism evidence="3 4">
    <name type="scientific">Aquipseudomonas alcaligenes</name>
    <name type="common">Pseudomonas alcaligenes</name>
    <dbReference type="NCBI Taxonomy" id="43263"/>
    <lineage>
        <taxon>Bacteria</taxon>
        <taxon>Pseudomonadati</taxon>
        <taxon>Pseudomonadota</taxon>
        <taxon>Gammaproteobacteria</taxon>
        <taxon>Pseudomonadales</taxon>
        <taxon>Pseudomonadaceae</taxon>
        <taxon>Aquipseudomonas</taxon>
    </lineage>
</organism>
<dbReference type="NCBIfam" id="NF004829">
    <property type="entry name" value="PRK06183.1-3"/>
    <property type="match status" value="1"/>
</dbReference>
<dbReference type="PRINTS" id="PR00420">
    <property type="entry name" value="RNGMNOXGNASE"/>
</dbReference>
<sequence>MNSQNPEIVDVVIAGLGPTGATLAHLLGKRGLSVLVLEREPVFYGNARAVYTDDECMRVMQAAGVAPELAADMQIDTPAQWTFPDGRVIGRYWQLKRSFGWPVINFLYQPWLETKLSDLLARYPAVRVLRGRELVDFSQDGGLVTITHQATQNCRFGDGDGSRVDLAVDPAPVTLKARYLVGADGGRSTVREKLGIGMDGKNFPEPWLVVDLEMKEGEDALRHIPYFNFVCDPACPVVSCPQPGRFHRFEFMLMPGQTKEYMEDPATVRSLISRYVDPDKFEVKRKLVYTFNALVAREWRKGRVLLAGDAAHMTPQFMGQGMSSGVRDAYNLAWKLEAVLRGKAAEQLLDTYGSERYHHAKAMIDISVQMKDFVSMANPLAAALRNFIVRTLNVTPVLGKWLREGGFKPTPTYRAGSYLGLPRNGRRGVEGTLLPQPQVRTFKGKRVLLDEVLGEGFALIGLEHDPQAALSAESKQLLASLDSRFVTLYHFGGRPQGMHVQRHTPANLVEVEEPDEELVRWFKRGGHGQDLVAIVRPDKFVFALVAADQLNAALAELKQQLGWQPGLVSGQLDFTRLRKSA</sequence>
<dbReference type="PANTHER" id="PTHR43476:SF3">
    <property type="entry name" value="FAD-BINDING MONOOXYGENASE"/>
    <property type="match status" value="1"/>
</dbReference>
<evidence type="ECO:0000313" key="3">
    <source>
        <dbReference type="EMBL" id="MBC9249391.1"/>
    </source>
</evidence>
<dbReference type="RefSeq" id="WP_187804535.1">
    <property type="nucleotide sequence ID" value="NZ_LZEU01000001.1"/>
</dbReference>